<dbReference type="InterPro" id="IPR001611">
    <property type="entry name" value="Leu-rich_rpt"/>
</dbReference>
<dbReference type="OrthoDB" id="1055097at2759"/>
<dbReference type="WormBase" id="SRAE_1000343900">
    <property type="protein sequence ID" value="SRP11814"/>
    <property type="gene ID" value="WBGene00260056"/>
</dbReference>
<dbReference type="FunFam" id="3.80.10.10:FF:001360">
    <property type="entry name" value="Uncharacterized protein"/>
    <property type="match status" value="1"/>
</dbReference>
<dbReference type="PROSITE" id="PS51450">
    <property type="entry name" value="LRR"/>
    <property type="match status" value="4"/>
</dbReference>
<evidence type="ECO:0000313" key="6">
    <source>
        <dbReference type="EMBL" id="CEF65186.1"/>
    </source>
</evidence>
<dbReference type="SMART" id="SM00369">
    <property type="entry name" value="LRR_TYP"/>
    <property type="match status" value="9"/>
</dbReference>
<evidence type="ECO:0000256" key="5">
    <source>
        <dbReference type="SAM" id="SignalP"/>
    </source>
</evidence>
<keyword evidence="4" id="KW-1133">Transmembrane helix</keyword>
<evidence type="ECO:0000256" key="1">
    <source>
        <dbReference type="ARBA" id="ARBA00022614"/>
    </source>
</evidence>
<feature type="region of interest" description="Disordered" evidence="3">
    <location>
        <begin position="898"/>
        <end position="924"/>
    </location>
</feature>
<protein>
    <submittedName>
        <fullName evidence="6">Leucine-rich repeat and Leucine-rich repeat, typical subtype and Leucine rich repeat 5-containing protein</fullName>
    </submittedName>
</protein>
<dbReference type="Pfam" id="PF13855">
    <property type="entry name" value="LRR_8"/>
    <property type="match status" value="3"/>
</dbReference>
<dbReference type="Proteomes" id="UP000035682">
    <property type="component" value="Unplaced"/>
</dbReference>
<keyword evidence="4" id="KW-0812">Transmembrane</keyword>
<reference evidence="7" key="1">
    <citation type="submission" date="2014-09" db="EMBL/GenBank/DDBJ databases">
        <authorList>
            <person name="Martin A.A."/>
        </authorList>
    </citation>
    <scope>NUCLEOTIDE SEQUENCE</scope>
    <source>
        <strain evidence="7">ED321</strain>
    </source>
</reference>
<keyword evidence="7" id="KW-1185">Reference proteome</keyword>
<dbReference type="PANTHER" id="PTHR24366">
    <property type="entry name" value="IG(IMMUNOGLOBULIN) AND LRR(LEUCINE RICH REPEAT) DOMAINS"/>
    <property type="match status" value="1"/>
</dbReference>
<feature type="signal peptide" evidence="5">
    <location>
        <begin position="1"/>
        <end position="20"/>
    </location>
</feature>
<evidence type="ECO:0000256" key="3">
    <source>
        <dbReference type="SAM" id="MobiDB-lite"/>
    </source>
</evidence>
<dbReference type="SMART" id="SM00365">
    <property type="entry name" value="LRR_SD22"/>
    <property type="match status" value="6"/>
</dbReference>
<evidence type="ECO:0000256" key="4">
    <source>
        <dbReference type="SAM" id="Phobius"/>
    </source>
</evidence>
<gene>
    <name evidence="6 8 9" type="ORF">SRAE_1000343900</name>
</gene>
<dbReference type="eggNOG" id="KOG0619">
    <property type="taxonomic scope" value="Eukaryota"/>
</dbReference>
<dbReference type="GeneID" id="36377551"/>
<dbReference type="RefSeq" id="XP_024504387.1">
    <property type="nucleotide sequence ID" value="XM_024650628.1"/>
</dbReference>
<evidence type="ECO:0000256" key="2">
    <source>
        <dbReference type="ARBA" id="ARBA00022737"/>
    </source>
</evidence>
<feature type="chain" id="PRO_5015030482" evidence="5">
    <location>
        <begin position="21"/>
        <end position="924"/>
    </location>
</feature>
<dbReference type="EMBL" id="LN609528">
    <property type="protein sequence ID" value="CEF65186.1"/>
    <property type="molecule type" value="Genomic_DNA"/>
</dbReference>
<dbReference type="InterPro" id="IPR032675">
    <property type="entry name" value="LRR_dom_sf"/>
</dbReference>
<keyword evidence="2" id="KW-0677">Repeat</keyword>
<dbReference type="InterPro" id="IPR003591">
    <property type="entry name" value="Leu-rich_rpt_typical-subtyp"/>
</dbReference>
<proteinExistence type="predicted"/>
<evidence type="ECO:0000313" key="9">
    <source>
        <dbReference type="WormBase" id="SRAE_1000343900"/>
    </source>
</evidence>
<dbReference type="SUPFAM" id="SSF52058">
    <property type="entry name" value="L domain-like"/>
    <property type="match status" value="2"/>
</dbReference>
<dbReference type="AlphaFoldDB" id="A0A090L604"/>
<evidence type="ECO:0000313" key="8">
    <source>
        <dbReference type="WBParaSite" id="SRAE_1000343900.1"/>
    </source>
</evidence>
<keyword evidence="1" id="KW-0433">Leucine-rich repeat</keyword>
<sequence length="924" mass="103925">MFRNYLLLTLLVFSCRPVLTTDNGYVECPNGLDDVCKCSYNAVGSRIECPGTDPREIITRLKNNYIHVLIIENCNIPKILPPLPAGRIRSLELSHCNLEEASIGAFTLLSSELKELHLNNNQFKKFPNLGILPKLISLNLSNNSISHVEPNVFSGLKGVRSLRLKNNLLQNLSSNAFNDIRKSISILDLRGNKISNTSSFFKKNMTSLDGCKNLIELRLVYNMIQSFTSEAFGSDTQLKKLYLGGNHLNSTHISNCKGFNQLEFLDISHNKIEKIPEFYGFPNVSIVKLEKNMIAEIKKASFKGCSNVNALFLDGNVINKIEDDSFIGLNNLTVLGLGDNLITKFTKRSLNGVKRLKKLNLRKNSLTEIGEETFRDTLELSAIDLSSNDINKIPRKLFHRLPKLDYIDLSKNRITVIEAMSFDNKVSNILLTENPLHCDQNMEWFMNFISTLSIRTAPVKSQEAKCVFPEKFVGKGLKEVVIMKANDTITRSLAPFNSPPAIAGANVLGSLFPPGSAGLPMMSHSVQSMPVVGALSRIIPGIKETTAKEDIWRNLLGRGNKNTDQLNSAIEEFVNPITRMAGGDALPSDIESLVQAVPKMVVHATEENASSGGKHFNISSLPPNVLEHLLNGGSIPGVERDVMDDLIRKNFNRIIVAIEKLRNGTGTEEDVARIIPPFEKLPPSVVRKFIAGDDVKFVDEYGMDLIRNYYLERLPIDFDDLYGDEDEEKKENYLFKTPFARKIFKLLPKGYNISKIPKNVLETIVSGGVPDFRDLPLDLQEHFKEHSSDLVRIFESENKSIDLLMSKLPNFDKSHLDRVETYDISKLSANVVDQKEYTSWKETVFYTTLILLGIISFLAICYITYLAIRIYRGQYPPRKKEGTKAKNNQSALPRVVFTPNHHSTPRGVFSSARQRFSAERFERQ</sequence>
<dbReference type="STRING" id="34506.A0A090L604"/>
<organism evidence="6">
    <name type="scientific">Strongyloides ratti</name>
    <name type="common">Parasitic roundworm</name>
    <dbReference type="NCBI Taxonomy" id="34506"/>
    <lineage>
        <taxon>Eukaryota</taxon>
        <taxon>Metazoa</taxon>
        <taxon>Ecdysozoa</taxon>
        <taxon>Nematoda</taxon>
        <taxon>Chromadorea</taxon>
        <taxon>Rhabditida</taxon>
        <taxon>Tylenchina</taxon>
        <taxon>Panagrolaimomorpha</taxon>
        <taxon>Strongyloidoidea</taxon>
        <taxon>Strongyloididae</taxon>
        <taxon>Strongyloides</taxon>
    </lineage>
</organism>
<dbReference type="OMA" id="ENCNIPK"/>
<evidence type="ECO:0000313" key="7">
    <source>
        <dbReference type="Proteomes" id="UP000035682"/>
    </source>
</evidence>
<dbReference type="SMART" id="SM00364">
    <property type="entry name" value="LRR_BAC"/>
    <property type="match status" value="3"/>
</dbReference>
<keyword evidence="5" id="KW-0732">Signal</keyword>
<dbReference type="WBParaSite" id="SRAE_1000343900.1">
    <property type="protein sequence ID" value="SRAE_1000343900.1"/>
    <property type="gene ID" value="WBGene00260056"/>
</dbReference>
<dbReference type="CTD" id="36377551"/>
<reference evidence="6" key="2">
    <citation type="submission" date="2014-09" db="EMBL/GenBank/DDBJ databases">
        <authorList>
            <person name="Aslett A.Martin."/>
        </authorList>
    </citation>
    <scope>NUCLEOTIDE SEQUENCE</scope>
    <source>
        <strain evidence="6">ED321 Heterogonic</strain>
    </source>
</reference>
<reference evidence="8" key="3">
    <citation type="submission" date="2020-12" db="UniProtKB">
        <authorList>
            <consortium name="WormBaseParasite"/>
        </authorList>
    </citation>
    <scope>IDENTIFICATION</scope>
</reference>
<name>A0A090L604_STRRB</name>
<accession>A0A090L604</accession>
<feature type="transmembrane region" description="Helical" evidence="4">
    <location>
        <begin position="844"/>
        <end position="868"/>
    </location>
</feature>
<dbReference type="PANTHER" id="PTHR24366:SF170">
    <property type="entry name" value="RE50361P"/>
    <property type="match status" value="1"/>
</dbReference>
<dbReference type="PROSITE" id="PS51257">
    <property type="entry name" value="PROKAR_LIPOPROTEIN"/>
    <property type="match status" value="1"/>
</dbReference>
<keyword evidence="4" id="KW-0472">Membrane</keyword>
<dbReference type="Gene3D" id="3.80.10.10">
    <property type="entry name" value="Ribonuclease Inhibitor"/>
    <property type="match status" value="3"/>
</dbReference>